<evidence type="ECO:0000259" key="1">
    <source>
        <dbReference type="Pfam" id="PF02486"/>
    </source>
</evidence>
<dbReference type="EMBL" id="JAAECS010000022">
    <property type="protein sequence ID" value="MCJ1990830.1"/>
    <property type="molecule type" value="Genomic_DNA"/>
</dbReference>
<comment type="caution">
    <text evidence="3">The sequence shown here is derived from an EMBL/GenBank/DDBJ whole genome shotgun (WGS) entry which is preliminary data.</text>
</comment>
<dbReference type="Pfam" id="PF02486">
    <property type="entry name" value="Rep_trans"/>
    <property type="match status" value="1"/>
</dbReference>
<dbReference type="Pfam" id="PF18106">
    <property type="entry name" value="Rol_Rep_N"/>
    <property type="match status" value="1"/>
</dbReference>
<evidence type="ECO:0000313" key="3">
    <source>
        <dbReference type="EMBL" id="MCJ1990830.1"/>
    </source>
</evidence>
<sequence>MTMTKERRTITLDWLTFSITDDMSIYLFIKDVLGLKVDNFEFLDGGIARSYRYSSLAKSDMIQIYYSTIEGIEAGFNKGLTLNLSGQGCRQFEMLQWYLNPDWSWYDLFKSLSLYTTKCTRMDLAQDCINSIYTPQYLLQKIYEKTFLYNGTIRRTNKVNAKTGDDDNFSIYIGAKPQQINIYDKKGERLSKGELYDVENWTRWELRLGQEKADMAFRELLEGRTVADLYTAILNAHYRFVRRTGDTNRSRRPNAKWWDNFLNTSEKVSLLVQKTKPTLEKKEAWIFNGGASKAELSLWLRDLMVYDKDKAQQMIYSRIIAQKDKMTDTDFISIAQSIIETDNYNNNYKYQTLTIHDLKTKLKMLN</sequence>
<keyword evidence="3" id="KW-0396">Initiation factor</keyword>
<evidence type="ECO:0000259" key="2">
    <source>
        <dbReference type="Pfam" id="PF18106"/>
    </source>
</evidence>
<dbReference type="Proteomes" id="UP001522450">
    <property type="component" value="Unassembled WGS sequence"/>
</dbReference>
<name>A0ABT0AWD9_9LACT</name>
<accession>A0ABT0AWD9</accession>
<keyword evidence="3" id="KW-0648">Protein biosynthesis</keyword>
<gene>
    <name evidence="3" type="ORF">GYN21_11445</name>
</gene>
<dbReference type="InterPro" id="IPR003491">
    <property type="entry name" value="REP-like_C"/>
</dbReference>
<dbReference type="RefSeq" id="WP_244034925.1">
    <property type="nucleotide sequence ID" value="NZ_JAAECS010000022.1"/>
</dbReference>
<dbReference type="InterPro" id="IPR040819">
    <property type="entry name" value="Rol_Rep_N"/>
</dbReference>
<evidence type="ECO:0000313" key="4">
    <source>
        <dbReference type="Proteomes" id="UP001522450"/>
    </source>
</evidence>
<protein>
    <submittedName>
        <fullName evidence="3">Replication initiation factor domain-containing protein</fullName>
    </submittedName>
</protein>
<dbReference type="GO" id="GO:0003743">
    <property type="term" value="F:translation initiation factor activity"/>
    <property type="evidence" value="ECO:0007669"/>
    <property type="project" value="UniProtKB-KW"/>
</dbReference>
<reference evidence="3 4" key="1">
    <citation type="journal article" date="2022" name="Microbiol. Res.">
        <title>Comparative genome analysis, predicted lifestyle and antimicrobial strategies of Lactococcus carnosus and Lactococcus paracarnosus isolated from meat.</title>
        <authorList>
            <person name="Werum V."/>
            <person name="Ehrmann M."/>
            <person name="Vogel R."/>
            <person name="Hilgarth M."/>
        </authorList>
    </citation>
    <scope>NUCLEOTIDE SEQUENCE [LARGE SCALE GENOMIC DNA]</scope>
    <source>
        <strain evidence="3 4">TMW22177</strain>
    </source>
</reference>
<keyword evidence="4" id="KW-1185">Reference proteome</keyword>
<proteinExistence type="predicted"/>
<feature type="domain" description="Rolling Circle replication initiation protein N-terminal" evidence="2">
    <location>
        <begin position="10"/>
        <end position="110"/>
    </location>
</feature>
<organism evidence="3 4">
    <name type="scientific">Pseudolactococcus carnosus</name>
    <dbReference type="NCBI Taxonomy" id="2749961"/>
    <lineage>
        <taxon>Bacteria</taxon>
        <taxon>Bacillati</taxon>
        <taxon>Bacillota</taxon>
        <taxon>Bacilli</taxon>
        <taxon>Lactobacillales</taxon>
        <taxon>Streptococcaceae</taxon>
        <taxon>Pseudolactococcus</taxon>
    </lineage>
</organism>
<feature type="domain" description="Replication initiation protein-like C-terminal" evidence="1">
    <location>
        <begin position="118"/>
        <end position="291"/>
    </location>
</feature>